<evidence type="ECO:0000256" key="18">
    <source>
        <dbReference type="HAMAP-Rule" id="MF_01966"/>
    </source>
</evidence>
<dbReference type="RefSeq" id="WP_305944914.1">
    <property type="nucleotide sequence ID" value="NZ_JAUZVY010000002.1"/>
</dbReference>
<dbReference type="Pfam" id="PF01256">
    <property type="entry name" value="Carb_kinase"/>
    <property type="match status" value="1"/>
</dbReference>
<organism evidence="22 23">
    <name type="scientific">Alkalimonas delamerensis</name>
    <dbReference type="NCBI Taxonomy" id="265981"/>
    <lineage>
        <taxon>Bacteria</taxon>
        <taxon>Pseudomonadati</taxon>
        <taxon>Pseudomonadota</taxon>
        <taxon>Gammaproteobacteria</taxon>
        <taxon>Alkalimonas</taxon>
    </lineage>
</organism>
<evidence type="ECO:0000256" key="4">
    <source>
        <dbReference type="ARBA" id="ARBA00009524"/>
    </source>
</evidence>
<comment type="similarity">
    <text evidence="4 19">In the C-terminal section; belongs to the NnrD/CARKD family.</text>
</comment>
<comment type="caution">
    <text evidence="22">The sequence shown here is derived from an EMBL/GenBank/DDBJ whole genome shotgun (WGS) entry which is preliminary data.</text>
</comment>
<dbReference type="Proteomes" id="UP001236258">
    <property type="component" value="Unassembled WGS sequence"/>
</dbReference>
<dbReference type="PROSITE" id="PS51385">
    <property type="entry name" value="YJEF_N"/>
    <property type="match status" value="1"/>
</dbReference>
<feature type="binding site" evidence="18">
    <location>
        <position position="60"/>
    </location>
    <ligand>
        <name>K(+)</name>
        <dbReference type="ChEBI" id="CHEBI:29103"/>
    </ligand>
</feature>
<comment type="cofactor">
    <cofactor evidence="18 19">
        <name>K(+)</name>
        <dbReference type="ChEBI" id="CHEBI:29103"/>
    </cofactor>
    <text evidence="18 19">Binds 1 potassium ion per subunit.</text>
</comment>
<comment type="similarity">
    <text evidence="3 19">In the N-terminal section; belongs to the NnrE/AIBP family.</text>
</comment>
<evidence type="ECO:0000313" key="23">
    <source>
        <dbReference type="Proteomes" id="UP001236258"/>
    </source>
</evidence>
<feature type="binding site" evidence="17">
    <location>
        <position position="429"/>
    </location>
    <ligand>
        <name>AMP</name>
        <dbReference type="ChEBI" id="CHEBI:456215"/>
    </ligand>
</feature>
<reference evidence="22 23" key="1">
    <citation type="submission" date="2023-08" db="EMBL/GenBank/DDBJ databases">
        <authorList>
            <person name="Joshi A."/>
            <person name="Thite S."/>
        </authorList>
    </citation>
    <scope>NUCLEOTIDE SEQUENCE [LARGE SCALE GENOMIC DNA]</scope>
    <source>
        <strain evidence="22 23">1E1</strain>
    </source>
</reference>
<feature type="binding site" evidence="17">
    <location>
        <position position="317"/>
    </location>
    <ligand>
        <name>(6S)-NADPHX</name>
        <dbReference type="ChEBI" id="CHEBI:64076"/>
    </ligand>
</feature>
<comment type="catalytic activity">
    <reaction evidence="1 18 19">
        <text>(6R)-NADHX = (6S)-NADHX</text>
        <dbReference type="Rhea" id="RHEA:32215"/>
        <dbReference type="ChEBI" id="CHEBI:64074"/>
        <dbReference type="ChEBI" id="CHEBI:64075"/>
        <dbReference type="EC" id="5.1.99.6"/>
    </reaction>
</comment>
<feature type="binding site" evidence="17">
    <location>
        <position position="430"/>
    </location>
    <ligand>
        <name>(6S)-NADPHX</name>
        <dbReference type="ChEBI" id="CHEBI:64076"/>
    </ligand>
</feature>
<evidence type="ECO:0000256" key="11">
    <source>
        <dbReference type="ARBA" id="ARBA00023235"/>
    </source>
</evidence>
<dbReference type="InterPro" id="IPR029056">
    <property type="entry name" value="Ribokinase-like"/>
</dbReference>
<dbReference type="InterPro" id="IPR004443">
    <property type="entry name" value="YjeF_N_dom"/>
</dbReference>
<comment type="similarity">
    <text evidence="17">Belongs to the NnrD/CARKD family.</text>
</comment>
<dbReference type="SUPFAM" id="SSF53613">
    <property type="entry name" value="Ribokinase-like"/>
    <property type="match status" value="1"/>
</dbReference>
<evidence type="ECO:0000256" key="5">
    <source>
        <dbReference type="ARBA" id="ARBA00022723"/>
    </source>
</evidence>
<keyword evidence="10 17" id="KW-0520">NAD</keyword>
<comment type="function">
    <text evidence="14 19">Bifunctional enzyme that catalyzes the epimerization of the S- and R-forms of NAD(P)HX and the dehydration of the S-form of NAD(P)HX at the expense of ADP, which is converted to AMP. This allows the repair of both epimers of NAD(P)HX, a damaged form of NAD(P)H that is a result of enzymatic or heat-dependent hydration.</text>
</comment>
<comment type="catalytic activity">
    <reaction evidence="16 17 19">
        <text>(6S)-NADPHX + ADP = AMP + phosphate + NADPH + H(+)</text>
        <dbReference type="Rhea" id="RHEA:32235"/>
        <dbReference type="ChEBI" id="CHEBI:15378"/>
        <dbReference type="ChEBI" id="CHEBI:43474"/>
        <dbReference type="ChEBI" id="CHEBI:57783"/>
        <dbReference type="ChEBI" id="CHEBI:64076"/>
        <dbReference type="ChEBI" id="CHEBI:456215"/>
        <dbReference type="ChEBI" id="CHEBI:456216"/>
        <dbReference type="EC" id="4.2.1.136"/>
    </reaction>
</comment>
<dbReference type="PANTHER" id="PTHR12592:SF0">
    <property type="entry name" value="ATP-DEPENDENT (S)-NAD(P)H-HYDRATE DEHYDRATASE"/>
    <property type="match status" value="1"/>
</dbReference>
<dbReference type="NCBIfam" id="TIGR00197">
    <property type="entry name" value="yjeF_nterm"/>
    <property type="match status" value="1"/>
</dbReference>
<evidence type="ECO:0000256" key="15">
    <source>
        <dbReference type="ARBA" id="ARBA00048238"/>
    </source>
</evidence>
<comment type="function">
    <text evidence="17">Catalyzes the dehydration of the S-form of NAD(P)HX at the expense of ADP, which is converted to AMP. Together with NAD(P)HX epimerase, which catalyzes the epimerization of the S- and R-forms, the enzyme allows the repair of both epimers of NAD(P)HX, a damaged form of NAD(P)H that is a result of enzymatic or heat-dependent hydration.</text>
</comment>
<evidence type="ECO:0000256" key="3">
    <source>
        <dbReference type="ARBA" id="ARBA00006001"/>
    </source>
</evidence>
<comment type="catalytic activity">
    <reaction evidence="2 18 19">
        <text>(6R)-NADPHX = (6S)-NADPHX</text>
        <dbReference type="Rhea" id="RHEA:32227"/>
        <dbReference type="ChEBI" id="CHEBI:64076"/>
        <dbReference type="ChEBI" id="CHEBI:64077"/>
        <dbReference type="EC" id="5.1.99.6"/>
    </reaction>
</comment>
<keyword evidence="9 18" id="KW-0630">Potassium</keyword>
<feature type="binding site" evidence="18">
    <location>
        <begin position="125"/>
        <end position="131"/>
    </location>
    <ligand>
        <name>(6S)-NADPHX</name>
        <dbReference type="ChEBI" id="CHEBI:64076"/>
    </ligand>
</feature>
<evidence type="ECO:0000256" key="7">
    <source>
        <dbReference type="ARBA" id="ARBA00022840"/>
    </source>
</evidence>
<dbReference type="EMBL" id="JAUZVY010000002">
    <property type="protein sequence ID" value="MDP4528808.1"/>
    <property type="molecule type" value="Genomic_DNA"/>
</dbReference>
<dbReference type="Pfam" id="PF03853">
    <property type="entry name" value="YjeF_N"/>
    <property type="match status" value="1"/>
</dbReference>
<evidence type="ECO:0000256" key="10">
    <source>
        <dbReference type="ARBA" id="ARBA00023027"/>
    </source>
</evidence>
<dbReference type="SUPFAM" id="SSF64153">
    <property type="entry name" value="YjeF N-terminal domain-like"/>
    <property type="match status" value="1"/>
</dbReference>
<comment type="function">
    <text evidence="18">Catalyzes the epimerization of the S- and R-forms of NAD(P)HX, a damaged form of NAD(P)H that is a result of enzymatic or heat-dependent hydration. This is a prerequisite for the S-specific NAD(P)H-hydrate dehydratase to allow the repair of both epimers of NAD(P)HX.</text>
</comment>
<evidence type="ECO:0000256" key="17">
    <source>
        <dbReference type="HAMAP-Rule" id="MF_01965"/>
    </source>
</evidence>
<name>A0ABT9GPC2_9GAMM</name>
<feature type="binding site" evidence="18">
    <location>
        <position position="121"/>
    </location>
    <ligand>
        <name>K(+)</name>
        <dbReference type="ChEBI" id="CHEBI:29103"/>
    </ligand>
</feature>
<dbReference type="PIRSF" id="PIRSF017184">
    <property type="entry name" value="Nnr"/>
    <property type="match status" value="1"/>
</dbReference>
<dbReference type="NCBIfam" id="TIGR00196">
    <property type="entry name" value="yjeF_cterm"/>
    <property type="match status" value="1"/>
</dbReference>
<comment type="subunit">
    <text evidence="17">Homotetramer.</text>
</comment>
<evidence type="ECO:0000259" key="21">
    <source>
        <dbReference type="PROSITE" id="PS51385"/>
    </source>
</evidence>
<protein>
    <recommendedName>
        <fullName evidence="19">Bifunctional NAD(P)H-hydrate repair enzyme</fullName>
    </recommendedName>
    <alternativeName>
        <fullName evidence="19">Nicotinamide nucleotide repair protein</fullName>
    </alternativeName>
    <domain>
        <recommendedName>
            <fullName evidence="19">ADP-dependent (S)-NAD(P)H-hydrate dehydratase</fullName>
            <ecNumber evidence="19">4.2.1.136</ecNumber>
        </recommendedName>
        <alternativeName>
            <fullName evidence="19">ADP-dependent NAD(P)HX dehydratase</fullName>
        </alternativeName>
    </domain>
    <domain>
        <recommendedName>
            <fullName evidence="19">NAD(P)H-hydrate epimerase</fullName>
            <ecNumber evidence="19">5.1.99.6</ecNumber>
        </recommendedName>
    </domain>
</protein>
<dbReference type="Gene3D" id="3.40.1190.20">
    <property type="match status" value="1"/>
</dbReference>
<evidence type="ECO:0000256" key="2">
    <source>
        <dbReference type="ARBA" id="ARBA00000909"/>
    </source>
</evidence>
<dbReference type="InterPro" id="IPR036652">
    <property type="entry name" value="YjeF_N_dom_sf"/>
</dbReference>
<keyword evidence="23" id="KW-1185">Reference proteome</keyword>
<dbReference type="HAMAP" id="MF_01965">
    <property type="entry name" value="NADHX_dehydratase"/>
    <property type="match status" value="1"/>
</dbReference>
<keyword evidence="5 18" id="KW-0479">Metal-binding</keyword>
<keyword evidence="11 18" id="KW-0413">Isomerase</keyword>
<comment type="similarity">
    <text evidence="18">Belongs to the NnrE/AIBP family.</text>
</comment>
<accession>A0ABT9GPC2</accession>
<dbReference type="PANTHER" id="PTHR12592">
    <property type="entry name" value="ATP-DEPENDENT (S)-NAD(P)H-HYDRATE DEHYDRATASE FAMILY MEMBER"/>
    <property type="match status" value="1"/>
</dbReference>
<keyword evidence="6 17" id="KW-0547">Nucleotide-binding</keyword>
<evidence type="ECO:0000313" key="22">
    <source>
        <dbReference type="EMBL" id="MDP4528808.1"/>
    </source>
</evidence>
<evidence type="ECO:0000256" key="19">
    <source>
        <dbReference type="PIRNR" id="PIRNR017184"/>
    </source>
</evidence>
<dbReference type="CDD" id="cd01171">
    <property type="entry name" value="YXKO-related"/>
    <property type="match status" value="1"/>
</dbReference>
<evidence type="ECO:0000256" key="16">
    <source>
        <dbReference type="ARBA" id="ARBA00049209"/>
    </source>
</evidence>
<feature type="binding site" evidence="17">
    <location>
        <begin position="401"/>
        <end position="405"/>
    </location>
    <ligand>
        <name>AMP</name>
        <dbReference type="ChEBI" id="CHEBI:456215"/>
    </ligand>
</feature>
<comment type="catalytic activity">
    <reaction evidence="15 17 19">
        <text>(6S)-NADHX + ADP = AMP + phosphate + NADH + H(+)</text>
        <dbReference type="Rhea" id="RHEA:32223"/>
        <dbReference type="ChEBI" id="CHEBI:15378"/>
        <dbReference type="ChEBI" id="CHEBI:43474"/>
        <dbReference type="ChEBI" id="CHEBI:57945"/>
        <dbReference type="ChEBI" id="CHEBI:64074"/>
        <dbReference type="ChEBI" id="CHEBI:456215"/>
        <dbReference type="ChEBI" id="CHEBI:456216"/>
        <dbReference type="EC" id="4.2.1.136"/>
    </reaction>
</comment>
<evidence type="ECO:0000259" key="20">
    <source>
        <dbReference type="PROSITE" id="PS51383"/>
    </source>
</evidence>
<feature type="domain" description="YjeF N-terminal" evidence="21">
    <location>
        <begin position="11"/>
        <end position="211"/>
    </location>
</feature>
<feature type="binding site" evidence="18">
    <location>
        <position position="136"/>
    </location>
    <ligand>
        <name>(6S)-NADPHX</name>
        <dbReference type="ChEBI" id="CHEBI:64076"/>
    </ligand>
</feature>
<evidence type="ECO:0000256" key="8">
    <source>
        <dbReference type="ARBA" id="ARBA00022857"/>
    </source>
</evidence>
<dbReference type="EC" id="5.1.99.6" evidence="19"/>
<keyword evidence="8 17" id="KW-0521">NADP</keyword>
<keyword evidence="12 17" id="KW-0456">Lyase</keyword>
<comment type="cofactor">
    <cofactor evidence="17">
        <name>Mg(2+)</name>
        <dbReference type="ChEBI" id="CHEBI:18420"/>
    </cofactor>
</comment>
<evidence type="ECO:0000256" key="9">
    <source>
        <dbReference type="ARBA" id="ARBA00022958"/>
    </source>
</evidence>
<dbReference type="HAMAP" id="MF_01966">
    <property type="entry name" value="NADHX_epimerase"/>
    <property type="match status" value="1"/>
</dbReference>
<evidence type="ECO:0000256" key="14">
    <source>
        <dbReference type="ARBA" id="ARBA00025153"/>
    </source>
</evidence>
<evidence type="ECO:0000256" key="6">
    <source>
        <dbReference type="ARBA" id="ARBA00022741"/>
    </source>
</evidence>
<dbReference type="EC" id="4.2.1.136" evidence="19"/>
<keyword evidence="13" id="KW-0511">Multifunctional enzyme</keyword>
<feature type="binding site" evidence="18">
    <location>
        <position position="154"/>
    </location>
    <ligand>
        <name>(6S)-NADPHX</name>
        <dbReference type="ChEBI" id="CHEBI:64076"/>
    </ligand>
</feature>
<evidence type="ECO:0000256" key="13">
    <source>
        <dbReference type="ARBA" id="ARBA00023268"/>
    </source>
</evidence>
<dbReference type="PROSITE" id="PS51383">
    <property type="entry name" value="YJEF_C_3"/>
    <property type="match status" value="1"/>
</dbReference>
<sequence length="494" mass="52085">MTGRLYSSTQIRAIEQQAIAEMAQGDFVLMQQAASALLALLKQRWPSRKNLLVYAGNGNNGGDGYLLAAYAQAEGYRVTIKCIGDHTTLPKAALLARQAAEQAQVPLLNLCDPCRADVLVDAIFGIGLNRPVGGDYLNAISQINQSTIPVLAVDVPSGLCADTGQVLASAVQADVTLSFIGHKIGLFTADGPDHCGELLLEPLSIPQPLLAAQQACATLVDGNQLLRKLAPRKANFHKGQAGHVVIIGGDHGMAGAPLLSAEAALRCGAGLVTVLTRKEHVPALVARRPECMVHGVEAQQDLHPLLQKASVIVAGPGLGQQFWGQQLLQQVLTQNKPVLLDADALNLLAQQTAPRLNQLILTPHPGEAARLLHCSSQEVQQHRLNAVQALQQQYQTTVLLKGNGSLIAGDKGTQLLNVGNPGMASAGMGDLLSGIIAALWAQGLNAEDAAALGSWLHACAADHQAARFGPRGLLATDLLSSVRQHLNQSLNLFE</sequence>
<keyword evidence="7 17" id="KW-0067">ATP-binding</keyword>
<feature type="binding site" evidence="18">
    <location>
        <position position="157"/>
    </location>
    <ligand>
        <name>K(+)</name>
        <dbReference type="ChEBI" id="CHEBI:29103"/>
    </ligand>
</feature>
<dbReference type="InterPro" id="IPR000631">
    <property type="entry name" value="CARKD"/>
</dbReference>
<evidence type="ECO:0000256" key="12">
    <source>
        <dbReference type="ARBA" id="ARBA00023239"/>
    </source>
</evidence>
<dbReference type="InterPro" id="IPR030677">
    <property type="entry name" value="Nnr"/>
</dbReference>
<evidence type="ECO:0000256" key="1">
    <source>
        <dbReference type="ARBA" id="ARBA00000013"/>
    </source>
</evidence>
<dbReference type="Gene3D" id="3.40.50.10260">
    <property type="entry name" value="YjeF N-terminal domain"/>
    <property type="match status" value="1"/>
</dbReference>
<feature type="binding site" evidence="17">
    <location>
        <position position="364"/>
    </location>
    <ligand>
        <name>(6S)-NADPHX</name>
        <dbReference type="ChEBI" id="CHEBI:64076"/>
    </ligand>
</feature>
<proteinExistence type="inferred from homology"/>
<feature type="binding site" evidence="18">
    <location>
        <begin position="59"/>
        <end position="63"/>
    </location>
    <ligand>
        <name>(6S)-NADPHX</name>
        <dbReference type="ChEBI" id="CHEBI:64076"/>
    </ligand>
</feature>
<feature type="binding site" evidence="17">
    <location>
        <position position="256"/>
    </location>
    <ligand>
        <name>(6S)-NADPHX</name>
        <dbReference type="ChEBI" id="CHEBI:64076"/>
    </ligand>
</feature>
<feature type="domain" description="YjeF C-terminal" evidence="20">
    <location>
        <begin position="221"/>
        <end position="489"/>
    </location>
</feature>
<gene>
    <name evidence="17" type="primary">nnrD</name>
    <name evidence="18" type="synonym">nnrE</name>
    <name evidence="22" type="ORF">Q3O59_07145</name>
</gene>